<proteinExistence type="predicted"/>
<accession>A0ABU8QDJ1</accession>
<dbReference type="Proteomes" id="UP001368270">
    <property type="component" value="Unassembled WGS sequence"/>
</dbReference>
<keyword evidence="4" id="KW-1185">Reference proteome</keyword>
<evidence type="ECO:0000256" key="1">
    <source>
        <dbReference type="SAM" id="Phobius"/>
    </source>
</evidence>
<evidence type="ECO:0000313" key="3">
    <source>
        <dbReference type="EMBL" id="MEJ5217491.1"/>
    </source>
</evidence>
<dbReference type="EMBL" id="JBBGAZ010000001">
    <property type="protein sequence ID" value="MEJ5217491.1"/>
    <property type="molecule type" value="Genomic_DNA"/>
</dbReference>
<keyword evidence="1" id="KW-0812">Transmembrane</keyword>
<name>A0ABU8QDJ1_9RHOB</name>
<dbReference type="Gene3D" id="3.40.50.410">
    <property type="entry name" value="von Willebrand factor, type A domain"/>
    <property type="match status" value="1"/>
</dbReference>
<dbReference type="RefSeq" id="WP_339402480.1">
    <property type="nucleotide sequence ID" value="NZ_JBBGAZ010000001.1"/>
</dbReference>
<feature type="transmembrane region" description="Helical" evidence="1">
    <location>
        <begin position="28"/>
        <end position="50"/>
    </location>
</feature>
<organism evidence="3 4">
    <name type="scientific">Cognatishimia coralii</name>
    <dbReference type="NCBI Taxonomy" id="3083254"/>
    <lineage>
        <taxon>Bacteria</taxon>
        <taxon>Pseudomonadati</taxon>
        <taxon>Pseudomonadota</taxon>
        <taxon>Alphaproteobacteria</taxon>
        <taxon>Rhodobacterales</taxon>
        <taxon>Paracoccaceae</taxon>
        <taxon>Cognatishimia</taxon>
    </lineage>
</organism>
<dbReference type="InterPro" id="IPR036465">
    <property type="entry name" value="vWFA_dom_sf"/>
</dbReference>
<protein>
    <submittedName>
        <fullName evidence="3">TadE/TadG family type IV pilus assembly protein</fullName>
    </submittedName>
</protein>
<sequence>MRVFGKNNDVNRLRRFAKQFQRDESGSMIFFGIIVFLVMLLVGGIGVDFMHAEMRRTKLQDTLDRAVLAAASLDQDLPAQDVIQDYFAKADMSDHLGDVTVDEGLGYKSVTATADTSMDTQFMNLAGVSSLAMSAASAAEERIGGVEISLVLDVSGSMGWNSRLTNLKIAAKDFIDTLTTTTEPGKLSISIVPYATQVSAPSNLMAELNVTSEHSYSNCVNFSAADYEETGLDFTETLQRTMHFSPWSDYDGRPYDPKRLVSSPVCEPDTDASRQIQVLQNDANALKTFVDSMWAGGNTSIDVGMKWGTVLLDPSLQPAIGNLITAGAIPGDFVERPYSFDAGQTLKVIVLMTDGQNTSQYYIEPDYREGESNIWWNDQEEKYSVYIGQDTGDEDNDGNTEEPMYYWPHLDAWRDHAYGEGTYEETQVTWKCRSYRRNGSCRRYRKIKKVVTVNEPGSAEVLSYADLWAYTSIEHNVEHHYEPWMYYWDAQADWYDGVFDAVGSTEKNNRTKDICDEAKDEGIVVFTIGFEAPSSGQAVLKDCASSDSHYFDVQGLEISDAFSAIASSIRQLRLTQ</sequence>
<feature type="domain" description="Putative Flp pilus-assembly TadG-like N-terminal" evidence="2">
    <location>
        <begin position="26"/>
        <end position="72"/>
    </location>
</feature>
<dbReference type="Pfam" id="PF13400">
    <property type="entry name" value="Tad"/>
    <property type="match status" value="1"/>
</dbReference>
<keyword evidence="1" id="KW-0472">Membrane</keyword>
<dbReference type="InterPro" id="IPR028087">
    <property type="entry name" value="Tad_N"/>
</dbReference>
<keyword evidence="1" id="KW-1133">Transmembrane helix</keyword>
<comment type="caution">
    <text evidence="3">The sequence shown here is derived from an EMBL/GenBank/DDBJ whole genome shotgun (WGS) entry which is preliminary data.</text>
</comment>
<evidence type="ECO:0000259" key="2">
    <source>
        <dbReference type="Pfam" id="PF13400"/>
    </source>
</evidence>
<dbReference type="SUPFAM" id="SSF53300">
    <property type="entry name" value="vWA-like"/>
    <property type="match status" value="1"/>
</dbReference>
<gene>
    <name evidence="3" type="ORF">WG622_04515</name>
</gene>
<evidence type="ECO:0000313" key="4">
    <source>
        <dbReference type="Proteomes" id="UP001368270"/>
    </source>
</evidence>
<reference evidence="3 4" key="1">
    <citation type="submission" date="2024-03" db="EMBL/GenBank/DDBJ databases">
        <title>Cognatishimia coralii sp. nov., a marine bacterium isolated from coral surrounding seawater.</title>
        <authorList>
            <person name="Liu X."/>
            <person name="Liu S."/>
            <person name="Sun H."/>
            <person name="Zhang Y."/>
        </authorList>
    </citation>
    <scope>NUCLEOTIDE SEQUENCE [LARGE SCALE GENOMIC DNA]</scope>
    <source>
        <strain evidence="3 4">D5M38</strain>
    </source>
</reference>